<reference evidence="15" key="1">
    <citation type="submission" date="2022-01" db="UniProtKB">
        <authorList>
            <consortium name="EnsemblMetazoa"/>
        </authorList>
    </citation>
    <scope>IDENTIFICATION</scope>
</reference>
<feature type="domain" description="C2H2-type" evidence="14">
    <location>
        <begin position="957"/>
        <end position="987"/>
    </location>
</feature>
<evidence type="ECO:0000313" key="15">
    <source>
        <dbReference type="EnsemblMetazoa" id="XP_014239913.1"/>
    </source>
</evidence>
<comment type="subcellular location">
    <subcellularLocation>
        <location evidence="1">Nucleus</location>
    </subcellularLocation>
</comment>
<dbReference type="Proteomes" id="UP000494040">
    <property type="component" value="Unassembled WGS sequence"/>
</dbReference>
<feature type="region of interest" description="Disordered" evidence="13">
    <location>
        <begin position="851"/>
        <end position="871"/>
    </location>
</feature>
<dbReference type="AlphaFoldDB" id="A0A8I6R7I7"/>
<evidence type="ECO:0000256" key="8">
    <source>
        <dbReference type="ARBA" id="ARBA00023015"/>
    </source>
</evidence>
<dbReference type="Gene3D" id="3.30.160.60">
    <property type="entry name" value="Classic Zinc Finger"/>
    <property type="match status" value="4"/>
</dbReference>
<keyword evidence="11" id="KW-0539">Nucleus</keyword>
<dbReference type="EnsemblMetazoa" id="XM_014384427.2">
    <property type="protein sequence ID" value="XP_014239913.1"/>
    <property type="gene ID" value="LOC106661183"/>
</dbReference>
<dbReference type="PROSITE" id="PS50157">
    <property type="entry name" value="ZINC_FINGER_C2H2_2"/>
    <property type="match status" value="5"/>
</dbReference>
<feature type="region of interest" description="Disordered" evidence="13">
    <location>
        <begin position="252"/>
        <end position="271"/>
    </location>
</feature>
<dbReference type="OrthoDB" id="10046198at2759"/>
<dbReference type="InterPro" id="IPR051497">
    <property type="entry name" value="Dev/Hematopoietic_TF"/>
</dbReference>
<dbReference type="GO" id="GO:0008270">
    <property type="term" value="F:zinc ion binding"/>
    <property type="evidence" value="ECO:0007669"/>
    <property type="project" value="UniProtKB-KW"/>
</dbReference>
<evidence type="ECO:0000256" key="2">
    <source>
        <dbReference type="ARBA" id="ARBA00022499"/>
    </source>
</evidence>
<dbReference type="GO" id="GO:0005634">
    <property type="term" value="C:nucleus"/>
    <property type="evidence" value="ECO:0007669"/>
    <property type="project" value="UniProtKB-SubCell"/>
</dbReference>
<evidence type="ECO:0000256" key="11">
    <source>
        <dbReference type="ARBA" id="ARBA00023242"/>
    </source>
</evidence>
<dbReference type="InterPro" id="IPR013087">
    <property type="entry name" value="Znf_C2H2_type"/>
</dbReference>
<feature type="compositionally biased region" description="Basic and acidic residues" evidence="13">
    <location>
        <begin position="121"/>
        <end position="130"/>
    </location>
</feature>
<keyword evidence="3" id="KW-0479">Metal-binding</keyword>
<dbReference type="GO" id="GO:0006357">
    <property type="term" value="P:regulation of transcription by RNA polymerase II"/>
    <property type="evidence" value="ECO:0007669"/>
    <property type="project" value="TreeGrafter"/>
</dbReference>
<keyword evidence="5 12" id="KW-0863">Zinc-finger</keyword>
<proteinExistence type="predicted"/>
<dbReference type="FunFam" id="3.30.160.60:FF:000096">
    <property type="entry name" value="Zinc finger and BTB domain-containing protein 18 isoform 1"/>
    <property type="match status" value="1"/>
</dbReference>
<name>A0A8I6R7I7_CIMLE</name>
<feature type="domain" description="C2H2-type" evidence="14">
    <location>
        <begin position="927"/>
        <end position="949"/>
    </location>
</feature>
<feature type="region of interest" description="Disordered" evidence="13">
    <location>
        <begin position="60"/>
        <end position="130"/>
    </location>
</feature>
<keyword evidence="4" id="KW-0677">Repeat</keyword>
<evidence type="ECO:0000256" key="13">
    <source>
        <dbReference type="SAM" id="MobiDB-lite"/>
    </source>
</evidence>
<feature type="domain" description="C2H2-type" evidence="14">
    <location>
        <begin position="536"/>
        <end position="563"/>
    </location>
</feature>
<evidence type="ECO:0000256" key="10">
    <source>
        <dbReference type="ARBA" id="ARBA00023163"/>
    </source>
</evidence>
<dbReference type="OMA" id="TKCCEFC"/>
<dbReference type="KEGG" id="clec:106661183"/>
<feature type="compositionally biased region" description="Polar residues" evidence="13">
    <location>
        <begin position="608"/>
        <end position="620"/>
    </location>
</feature>
<keyword evidence="8" id="KW-0805">Transcription regulation</keyword>
<evidence type="ECO:0000256" key="7">
    <source>
        <dbReference type="ARBA" id="ARBA00022843"/>
    </source>
</evidence>
<feature type="region of interest" description="Disordered" evidence="13">
    <location>
        <begin position="409"/>
        <end position="518"/>
    </location>
</feature>
<feature type="region of interest" description="Disordered" evidence="13">
    <location>
        <begin position="580"/>
        <end position="701"/>
    </location>
</feature>
<feature type="compositionally biased region" description="Acidic residues" evidence="13">
    <location>
        <begin position="624"/>
        <end position="670"/>
    </location>
</feature>
<dbReference type="Pfam" id="PF25491">
    <property type="entry name" value="CCHC_BCL-11A"/>
    <property type="match status" value="1"/>
</dbReference>
<dbReference type="GO" id="GO:0000978">
    <property type="term" value="F:RNA polymerase II cis-regulatory region sequence-specific DNA binding"/>
    <property type="evidence" value="ECO:0007669"/>
    <property type="project" value="TreeGrafter"/>
</dbReference>
<feature type="compositionally biased region" description="Basic residues" evidence="13">
    <location>
        <begin position="580"/>
        <end position="590"/>
    </location>
</feature>
<keyword evidence="9" id="KW-0238">DNA-binding</keyword>
<dbReference type="RefSeq" id="XP_014239913.1">
    <property type="nucleotide sequence ID" value="XM_014384427.2"/>
</dbReference>
<evidence type="ECO:0000256" key="9">
    <source>
        <dbReference type="ARBA" id="ARBA00023125"/>
    </source>
</evidence>
<keyword evidence="7" id="KW-0832">Ubl conjugation</keyword>
<dbReference type="PANTHER" id="PTHR45993:SF6">
    <property type="entry name" value="C2H2-TYPE DOMAIN-CONTAINING PROTEIN"/>
    <property type="match status" value="1"/>
</dbReference>
<dbReference type="GeneID" id="106661183"/>
<feature type="domain" description="C2H2-type" evidence="14">
    <location>
        <begin position="899"/>
        <end position="926"/>
    </location>
</feature>
<dbReference type="GO" id="GO:0003700">
    <property type="term" value="F:DNA-binding transcription factor activity"/>
    <property type="evidence" value="ECO:0007669"/>
    <property type="project" value="TreeGrafter"/>
</dbReference>
<evidence type="ECO:0000256" key="4">
    <source>
        <dbReference type="ARBA" id="ARBA00022737"/>
    </source>
</evidence>
<keyword evidence="10" id="KW-0804">Transcription</keyword>
<dbReference type="FunFam" id="3.30.160.60:FF:001175">
    <property type="entry name" value="Zinc finger, C2H2 type"/>
    <property type="match status" value="1"/>
</dbReference>
<keyword evidence="2" id="KW-1017">Isopeptide bond</keyword>
<feature type="compositionally biased region" description="Pro residues" evidence="13">
    <location>
        <begin position="354"/>
        <end position="371"/>
    </location>
</feature>
<evidence type="ECO:0000256" key="1">
    <source>
        <dbReference type="ARBA" id="ARBA00004123"/>
    </source>
</evidence>
<dbReference type="Pfam" id="PF00096">
    <property type="entry name" value="zf-C2H2"/>
    <property type="match status" value="5"/>
</dbReference>
<organism evidence="15 16">
    <name type="scientific">Cimex lectularius</name>
    <name type="common">Bed bug</name>
    <name type="synonym">Acanthia lectularia</name>
    <dbReference type="NCBI Taxonomy" id="79782"/>
    <lineage>
        <taxon>Eukaryota</taxon>
        <taxon>Metazoa</taxon>
        <taxon>Ecdysozoa</taxon>
        <taxon>Arthropoda</taxon>
        <taxon>Hexapoda</taxon>
        <taxon>Insecta</taxon>
        <taxon>Pterygota</taxon>
        <taxon>Neoptera</taxon>
        <taxon>Paraneoptera</taxon>
        <taxon>Hemiptera</taxon>
        <taxon>Heteroptera</taxon>
        <taxon>Panheteroptera</taxon>
        <taxon>Cimicomorpha</taxon>
        <taxon>Cimicidae</taxon>
        <taxon>Cimex</taxon>
    </lineage>
</organism>
<feature type="region of interest" description="Disordered" evidence="13">
    <location>
        <begin position="354"/>
        <end position="393"/>
    </location>
</feature>
<dbReference type="FunFam" id="3.30.160.60:FF:000046">
    <property type="entry name" value="Putative B-cell lymphoma/leukemia 11A"/>
    <property type="match status" value="1"/>
</dbReference>
<dbReference type="InterPro" id="IPR057448">
    <property type="entry name" value="BCL-11A_Znf_CCHC"/>
</dbReference>
<accession>A0A8I6R7I7</accession>
<evidence type="ECO:0000256" key="3">
    <source>
        <dbReference type="ARBA" id="ARBA00022723"/>
    </source>
</evidence>
<evidence type="ECO:0000256" key="5">
    <source>
        <dbReference type="ARBA" id="ARBA00022771"/>
    </source>
</evidence>
<dbReference type="FunFam" id="3.30.160.60:FF:000446">
    <property type="entry name" value="Zinc finger protein"/>
    <property type="match status" value="1"/>
</dbReference>
<feature type="compositionally biased region" description="Gly residues" evidence="13">
    <location>
        <begin position="596"/>
        <end position="607"/>
    </location>
</feature>
<evidence type="ECO:0000259" key="14">
    <source>
        <dbReference type="PROSITE" id="PS50157"/>
    </source>
</evidence>
<keyword evidence="6" id="KW-0862">Zinc</keyword>
<feature type="compositionally biased region" description="Polar residues" evidence="13">
    <location>
        <begin position="674"/>
        <end position="694"/>
    </location>
</feature>
<dbReference type="PANTHER" id="PTHR45993">
    <property type="entry name" value="B-CELL LYMPHOMA/LEUKEMIA 11"/>
    <property type="match status" value="1"/>
</dbReference>
<sequence>MRIKMPAVRIAQADVEMQQQHSDVLTCGACQKAFALGDIVKFIQHKVLACNKENYSCEPPAGNNPESGDSDDGGVGVVNSRRPSISAPMKKVSSARVLCTSSPEEEPRCSTPKRRPLPLNLHEDHPEDDELKSRIKEELDSTPPHSSPEEAACKKLRTDVSDAQSNTTNSEPSNYVCSTCKARLHSAWRLVQHVQNSHGIKIYIECSPSGSTSSIGSSPGTSSAAKNQSTSSTCSSSSSGCSSGGNALGIGTPLSMASQPRLGIPTSSPIVEPHLSMHNPFTVGGILRMPIEPPRHHQFPPSSLGPSSGTLFARPSSHNEHHFRMEQLVSEQFRLSQHHSLGLAAAVAAVSGVPPPHSPFGPPPNERPSPILPTSTVSRTPVPPPPPALNLPLEPQIDFYSQRLRQLAGTTSPGAANNGNSSPSSRKLTPPFTSPNNNLQAPVSLASSVAMTNNNNNNNSTANNNINTARSPTPRPQSSTPPSEPKPPTLNETPPSDPTDIAITPRLTSTPPNKPTDFSMAAQAESMDASENGKIHSCEFCGKKFRFQSSLVVHKRTHTGEKPYKCNVCSHVCSQSSKLKRHMKVHKRSVSKTSGGEDGTNPNGGGSVHSTPDQMSNEGSIGTAEDDDDEDEEMDDDEEEEEEEEDDEEEMELEEEEGDEDDDVGGDAPEDLTTKSSSSTPPAVTDGKGTNSPNGVDKVGSGSLVSELMDKYGLSTIQQYSEAYKQALQESIGAHHLISRKDDLLHRSHLLSDNNNKPRLENGLLEKSAAALRFREEFAKNMISSQPPLDLVGGPHGLFGAPFDNPYDASKRLKLDQRDGLVRTNERDSLFTGMWLPPMAVHHRDQMFGTNGTDSDLLKEKKSSSNPSTSATLAAAAAAAAAINLGLPSQNKKETRRNDTCEFCGKVFKNCSNLTVHRRSHTGEKPYKCELCSYACAQSSKLTRHMKTHGRMGKDVYRCRFCEMPFSVPSTLEKHMRKCVVNQNIKVEYQSLPSMLSGDEDSAASTPKDAATT</sequence>
<protein>
    <recommendedName>
        <fullName evidence="14">C2H2-type domain-containing protein</fullName>
    </recommendedName>
</protein>
<feature type="compositionally biased region" description="Low complexity" evidence="13">
    <location>
        <begin position="412"/>
        <end position="425"/>
    </location>
</feature>
<dbReference type="InterPro" id="IPR036236">
    <property type="entry name" value="Znf_C2H2_sf"/>
</dbReference>
<feature type="compositionally biased region" description="Low complexity" evidence="13">
    <location>
        <begin position="446"/>
        <end position="481"/>
    </location>
</feature>
<keyword evidence="16" id="KW-1185">Reference proteome</keyword>
<evidence type="ECO:0000313" key="16">
    <source>
        <dbReference type="Proteomes" id="UP000494040"/>
    </source>
</evidence>
<evidence type="ECO:0000256" key="6">
    <source>
        <dbReference type="ARBA" id="ARBA00022833"/>
    </source>
</evidence>
<dbReference type="SUPFAM" id="SSF57667">
    <property type="entry name" value="beta-beta-alpha zinc fingers"/>
    <property type="match status" value="3"/>
</dbReference>
<feature type="region of interest" description="Disordered" evidence="13">
    <location>
        <begin position="211"/>
        <end position="241"/>
    </location>
</feature>
<feature type="domain" description="C2H2-type" evidence="14">
    <location>
        <begin position="564"/>
        <end position="591"/>
    </location>
</feature>
<evidence type="ECO:0000256" key="12">
    <source>
        <dbReference type="PROSITE-ProRule" id="PRU00042"/>
    </source>
</evidence>
<dbReference type="SMART" id="SM00355">
    <property type="entry name" value="ZnF_C2H2"/>
    <property type="match status" value="6"/>
</dbReference>
<dbReference type="PROSITE" id="PS00028">
    <property type="entry name" value="ZINC_FINGER_C2H2_1"/>
    <property type="match status" value="5"/>
</dbReference>